<dbReference type="Proteomes" id="UP001606210">
    <property type="component" value="Unassembled WGS sequence"/>
</dbReference>
<accession>A0ABW7FAM5</accession>
<sequence length="129" mass="14400">MAPMKRLTLLYAAPVILAMASFAQCVMAMSADGKAFVAQFREAAARPGSAALADLAELPFLFEGRAHQRRAFIDKVVPALFTPRVRQCLQQARPQPEGARFVLWCKPYAFYLGPVRGRWRLIEFGVDVE</sequence>
<feature type="chain" id="PRO_5047109986" description="DUF4864 domain-containing protein" evidence="1">
    <location>
        <begin position="24"/>
        <end position="129"/>
    </location>
</feature>
<gene>
    <name evidence="2" type="ORF">ACG00Y_23190</name>
</gene>
<evidence type="ECO:0000313" key="3">
    <source>
        <dbReference type="Proteomes" id="UP001606210"/>
    </source>
</evidence>
<reference evidence="2 3" key="1">
    <citation type="submission" date="2024-08" db="EMBL/GenBank/DDBJ databases">
        <authorList>
            <person name="Lu H."/>
        </authorList>
    </citation>
    <scope>NUCLEOTIDE SEQUENCE [LARGE SCALE GENOMIC DNA]</scope>
    <source>
        <strain evidence="2 3">LYH14W</strain>
    </source>
</reference>
<proteinExistence type="predicted"/>
<keyword evidence="3" id="KW-1185">Reference proteome</keyword>
<evidence type="ECO:0000256" key="1">
    <source>
        <dbReference type="SAM" id="SignalP"/>
    </source>
</evidence>
<keyword evidence="1" id="KW-0732">Signal</keyword>
<protein>
    <recommendedName>
        <fullName evidence="4">DUF4864 domain-containing protein</fullName>
    </recommendedName>
</protein>
<dbReference type="EMBL" id="JBIGHV010000009">
    <property type="protein sequence ID" value="MFG6432840.1"/>
    <property type="molecule type" value="Genomic_DNA"/>
</dbReference>
<comment type="caution">
    <text evidence="2">The sequence shown here is derived from an EMBL/GenBank/DDBJ whole genome shotgun (WGS) entry which is preliminary data.</text>
</comment>
<feature type="signal peptide" evidence="1">
    <location>
        <begin position="1"/>
        <end position="23"/>
    </location>
</feature>
<dbReference type="RefSeq" id="WP_394483022.1">
    <property type="nucleotide sequence ID" value="NZ_JBIGHV010000009.1"/>
</dbReference>
<organism evidence="2 3">
    <name type="scientific">Pelomonas parva</name>
    <dbReference type="NCBI Taxonomy" id="3299032"/>
    <lineage>
        <taxon>Bacteria</taxon>
        <taxon>Pseudomonadati</taxon>
        <taxon>Pseudomonadota</taxon>
        <taxon>Betaproteobacteria</taxon>
        <taxon>Burkholderiales</taxon>
        <taxon>Sphaerotilaceae</taxon>
        <taxon>Roseateles</taxon>
    </lineage>
</organism>
<name>A0ABW7FAM5_9BURK</name>
<evidence type="ECO:0008006" key="4">
    <source>
        <dbReference type="Google" id="ProtNLM"/>
    </source>
</evidence>
<evidence type="ECO:0000313" key="2">
    <source>
        <dbReference type="EMBL" id="MFG6432840.1"/>
    </source>
</evidence>